<gene>
    <name evidence="1" type="ORF">RINTHH_740</name>
</gene>
<dbReference type="AlphaFoldDB" id="M1WQ92"/>
<dbReference type="Proteomes" id="UP000053051">
    <property type="component" value="Unassembled WGS sequence"/>
</dbReference>
<organism evidence="1 2">
    <name type="scientific">Richelia intracellularis HH01</name>
    <dbReference type="NCBI Taxonomy" id="1165094"/>
    <lineage>
        <taxon>Bacteria</taxon>
        <taxon>Bacillati</taxon>
        <taxon>Cyanobacteriota</taxon>
        <taxon>Cyanophyceae</taxon>
        <taxon>Nostocales</taxon>
        <taxon>Nostocaceae</taxon>
        <taxon>Richelia</taxon>
    </lineage>
</organism>
<keyword evidence="2" id="KW-1185">Reference proteome</keyword>
<dbReference type="PANTHER" id="PTHR39517">
    <property type="entry name" value="SLL0192 PROTEIN"/>
    <property type="match status" value="1"/>
</dbReference>
<dbReference type="PANTHER" id="PTHR39517:SF1">
    <property type="entry name" value="LIPID-A-DISACCHARIDE SYNTHASE"/>
    <property type="match status" value="1"/>
</dbReference>
<protein>
    <recommendedName>
        <fullName evidence="3">Glycosyl transferase family 28 C-terminal domain-containing protein</fullName>
    </recommendedName>
</protein>
<dbReference type="STRING" id="1165094.RINTHH_740"/>
<name>M1WQ92_9NOST</name>
<evidence type="ECO:0000313" key="2">
    <source>
        <dbReference type="Proteomes" id="UP000053051"/>
    </source>
</evidence>
<accession>M1WQ92</accession>
<reference evidence="2" key="2">
    <citation type="submission" date="2016-01" db="EMBL/GenBank/DDBJ databases">
        <title>Diatom-associated endosymboitic cyanobacterium lacks core nitrogen metabolism enzymes.</title>
        <authorList>
            <person name="Hilton J.A."/>
            <person name="Foster R.A."/>
            <person name="Tripp H.J."/>
            <person name="Carter B.J."/>
            <person name="Zehr J.P."/>
            <person name="Villareal T.A."/>
        </authorList>
    </citation>
    <scope>NUCLEOTIDE SEQUENCE [LARGE SCALE GENOMIC DNA]</scope>
    <source>
        <strain evidence="2">HH01</strain>
    </source>
</reference>
<sequence length="88" mass="9893">MTKHAYNDCLLLVDFVITIAGTATEQFISSGKPAIIIPGKGPQFNFRFAEASSLYLGYFVILVQRSENVCNRPDKLHLIFQNEVQRMG</sequence>
<evidence type="ECO:0008006" key="3">
    <source>
        <dbReference type="Google" id="ProtNLM"/>
    </source>
</evidence>
<dbReference type="EMBL" id="CAIY01000005">
    <property type="protein sequence ID" value="CCH66229.1"/>
    <property type="molecule type" value="Genomic_DNA"/>
</dbReference>
<dbReference type="OrthoDB" id="29253at2"/>
<proteinExistence type="predicted"/>
<dbReference type="InterPro" id="IPR019994">
    <property type="entry name" value="Lipid-A-disac_synthase-rel_put"/>
</dbReference>
<evidence type="ECO:0000313" key="1">
    <source>
        <dbReference type="EMBL" id="CCH66229.1"/>
    </source>
</evidence>
<reference evidence="1 2" key="1">
    <citation type="submission" date="2012-05" db="EMBL/GenBank/DDBJ databases">
        <authorList>
            <person name="Hilton J."/>
        </authorList>
    </citation>
    <scope>NUCLEOTIDE SEQUENCE [LARGE SCALE GENOMIC DNA]</scope>
    <source>
        <strain evidence="1 2">HH01</strain>
    </source>
</reference>
<comment type="caution">
    <text evidence="1">The sequence shown here is derived from an EMBL/GenBank/DDBJ whole genome shotgun (WGS) entry which is preliminary data.</text>
</comment>
<dbReference type="RefSeq" id="WP_008231461.1">
    <property type="nucleotide sequence ID" value="NZ_CAIY01000005.1"/>
</dbReference>